<dbReference type="EMBL" id="BGZK01000322">
    <property type="protein sequence ID" value="GBP36713.1"/>
    <property type="molecule type" value="Genomic_DNA"/>
</dbReference>
<keyword evidence="2" id="KW-1185">Reference proteome</keyword>
<proteinExistence type="predicted"/>
<name>A0A4C1VDL1_EUMVA</name>
<organism evidence="1 2">
    <name type="scientific">Eumeta variegata</name>
    <name type="common">Bagworm moth</name>
    <name type="synonym">Eumeta japonica</name>
    <dbReference type="NCBI Taxonomy" id="151549"/>
    <lineage>
        <taxon>Eukaryota</taxon>
        <taxon>Metazoa</taxon>
        <taxon>Ecdysozoa</taxon>
        <taxon>Arthropoda</taxon>
        <taxon>Hexapoda</taxon>
        <taxon>Insecta</taxon>
        <taxon>Pterygota</taxon>
        <taxon>Neoptera</taxon>
        <taxon>Endopterygota</taxon>
        <taxon>Lepidoptera</taxon>
        <taxon>Glossata</taxon>
        <taxon>Ditrysia</taxon>
        <taxon>Tineoidea</taxon>
        <taxon>Psychidae</taxon>
        <taxon>Oiketicinae</taxon>
        <taxon>Eumeta</taxon>
    </lineage>
</organism>
<reference evidence="1 2" key="1">
    <citation type="journal article" date="2019" name="Commun. Biol.">
        <title>The bagworm genome reveals a unique fibroin gene that provides high tensile strength.</title>
        <authorList>
            <person name="Kono N."/>
            <person name="Nakamura H."/>
            <person name="Ohtoshi R."/>
            <person name="Tomita M."/>
            <person name="Numata K."/>
            <person name="Arakawa K."/>
        </authorList>
    </citation>
    <scope>NUCLEOTIDE SEQUENCE [LARGE SCALE GENOMIC DNA]</scope>
</reference>
<dbReference type="Proteomes" id="UP000299102">
    <property type="component" value="Unassembled WGS sequence"/>
</dbReference>
<accession>A0A4C1VDL1</accession>
<protein>
    <submittedName>
        <fullName evidence="1">Uncharacterized protein</fullName>
    </submittedName>
</protein>
<sequence length="134" mass="15234">MGFLWDNVLRIGLEAELGSRLESCLITLSADLKDERIRSMSTRMEPQAKPVACACGALYKSSDYVPKRNVREIRVSWNVRRPARRAPFATPRRLRVFGFCNGLIAAVYVGAEVYELASNRLLGVRRVSLYRTLR</sequence>
<dbReference type="AlphaFoldDB" id="A0A4C1VDL1"/>
<evidence type="ECO:0000313" key="1">
    <source>
        <dbReference type="EMBL" id="GBP36713.1"/>
    </source>
</evidence>
<evidence type="ECO:0000313" key="2">
    <source>
        <dbReference type="Proteomes" id="UP000299102"/>
    </source>
</evidence>
<gene>
    <name evidence="1" type="ORF">EVAR_24716_1</name>
</gene>
<comment type="caution">
    <text evidence="1">The sequence shown here is derived from an EMBL/GenBank/DDBJ whole genome shotgun (WGS) entry which is preliminary data.</text>
</comment>